<evidence type="ECO:0000313" key="4">
    <source>
        <dbReference type="EMBL" id="MPV38963.1"/>
    </source>
</evidence>
<dbReference type="Proteomes" id="UP000437709">
    <property type="component" value="Unassembled WGS sequence"/>
</dbReference>
<dbReference type="AlphaFoldDB" id="A0A6N7EPB9"/>
<dbReference type="InterPro" id="IPR001647">
    <property type="entry name" value="HTH_TetR"/>
</dbReference>
<dbReference type="RefSeq" id="WP_152196337.1">
    <property type="nucleotide sequence ID" value="NZ_VUKD01000005.1"/>
</dbReference>
<dbReference type="PROSITE" id="PS50977">
    <property type="entry name" value="HTH_TETR_2"/>
    <property type="match status" value="1"/>
</dbReference>
<sequence>MSVDVRTDPRSLRTLDALQHALTETVRTTPLSQVSVAELCRRAGVHRTTFYKHFATVTELARETLADLLARLEVPDGRDDYDAWLTALLDHVGAHRRTYAGLIGPDGDPALVRAVCDRLVVRSEEALRARVGAEVPDADVAVGARVLGFGAYGALEAVLLEADPAGTAAAFLRSLSLPWSDRRAPDRSSV</sequence>
<evidence type="ECO:0000256" key="2">
    <source>
        <dbReference type="PROSITE-ProRule" id="PRU00335"/>
    </source>
</evidence>
<evidence type="ECO:0000256" key="1">
    <source>
        <dbReference type="ARBA" id="ARBA00023125"/>
    </source>
</evidence>
<dbReference type="SUPFAM" id="SSF46689">
    <property type="entry name" value="Homeodomain-like"/>
    <property type="match status" value="1"/>
</dbReference>
<keyword evidence="5" id="KW-1185">Reference proteome</keyword>
<accession>A0A6N7EPB9</accession>
<dbReference type="EMBL" id="WHPC01000132">
    <property type="protein sequence ID" value="MPV38963.1"/>
    <property type="molecule type" value="Genomic_DNA"/>
</dbReference>
<feature type="domain" description="HTH tetR-type" evidence="3">
    <location>
        <begin position="12"/>
        <end position="72"/>
    </location>
</feature>
<feature type="DNA-binding region" description="H-T-H motif" evidence="2">
    <location>
        <begin position="35"/>
        <end position="54"/>
    </location>
</feature>
<dbReference type="Pfam" id="PF00440">
    <property type="entry name" value="TetR_N"/>
    <property type="match status" value="1"/>
</dbReference>
<proteinExistence type="predicted"/>
<evidence type="ECO:0000259" key="3">
    <source>
        <dbReference type="PROSITE" id="PS50977"/>
    </source>
</evidence>
<dbReference type="OrthoDB" id="3193022at2"/>
<reference evidence="4 5" key="1">
    <citation type="submission" date="2019-10" db="EMBL/GenBank/DDBJ databases">
        <title>Georgenia wutianyii sp. nov. and Georgenia yuyongxinii sp. nov. isolated from plateau pika (Ochotona curzoniae) in the Qinghai-Tibet plateau of China.</title>
        <authorList>
            <person name="Tian Z."/>
        </authorList>
    </citation>
    <scope>NUCLEOTIDE SEQUENCE [LARGE SCALE GENOMIC DNA]</scope>
    <source>
        <strain evidence="4 5">JCM 19765</strain>
    </source>
</reference>
<keyword evidence="1 2" id="KW-0238">DNA-binding</keyword>
<gene>
    <name evidence="4" type="ORF">GB881_18305</name>
</gene>
<evidence type="ECO:0000313" key="5">
    <source>
        <dbReference type="Proteomes" id="UP000437709"/>
    </source>
</evidence>
<dbReference type="GO" id="GO:0003677">
    <property type="term" value="F:DNA binding"/>
    <property type="evidence" value="ECO:0007669"/>
    <property type="project" value="UniProtKB-UniRule"/>
</dbReference>
<protein>
    <submittedName>
        <fullName evidence="4">TetR family transcriptional regulator</fullName>
    </submittedName>
</protein>
<dbReference type="InterPro" id="IPR009057">
    <property type="entry name" value="Homeodomain-like_sf"/>
</dbReference>
<name>A0A6N7EPB9_9MICO</name>
<organism evidence="4 5">
    <name type="scientific">Georgenia subflava</name>
    <dbReference type="NCBI Taxonomy" id="1622177"/>
    <lineage>
        <taxon>Bacteria</taxon>
        <taxon>Bacillati</taxon>
        <taxon>Actinomycetota</taxon>
        <taxon>Actinomycetes</taxon>
        <taxon>Micrococcales</taxon>
        <taxon>Bogoriellaceae</taxon>
        <taxon>Georgenia</taxon>
    </lineage>
</organism>
<dbReference type="Gene3D" id="1.10.357.10">
    <property type="entry name" value="Tetracycline Repressor, domain 2"/>
    <property type="match status" value="1"/>
</dbReference>
<comment type="caution">
    <text evidence="4">The sequence shown here is derived from an EMBL/GenBank/DDBJ whole genome shotgun (WGS) entry which is preliminary data.</text>
</comment>